<feature type="transmembrane region" description="Helical" evidence="1">
    <location>
        <begin position="74"/>
        <end position="96"/>
    </location>
</feature>
<dbReference type="Proteomes" id="UP001139207">
    <property type="component" value="Unassembled WGS sequence"/>
</dbReference>
<evidence type="ECO:0000313" key="2">
    <source>
        <dbReference type="EMBL" id="MCJ7858418.1"/>
    </source>
</evidence>
<proteinExistence type="predicted"/>
<keyword evidence="1" id="KW-0812">Transmembrane</keyword>
<dbReference type="AlphaFoldDB" id="A0A9X2AZ42"/>
<comment type="caution">
    <text evidence="2">The sequence shown here is derived from an EMBL/GenBank/DDBJ whole genome shotgun (WGS) entry which is preliminary data.</text>
</comment>
<protein>
    <submittedName>
        <fullName evidence="2">Uncharacterized protein</fullName>
    </submittedName>
</protein>
<reference evidence="2" key="1">
    <citation type="submission" date="2022-04" db="EMBL/GenBank/DDBJ databases">
        <title>Corynebacterium kalidii LD5P10.</title>
        <authorList>
            <person name="Sun J.Q."/>
        </authorList>
    </citation>
    <scope>NUCLEOTIDE SEQUENCE</scope>
    <source>
        <strain evidence="2">LD5P10</strain>
    </source>
</reference>
<gene>
    <name evidence="2" type="ORF">MUN33_06775</name>
</gene>
<evidence type="ECO:0000256" key="1">
    <source>
        <dbReference type="SAM" id="Phobius"/>
    </source>
</evidence>
<dbReference type="RefSeq" id="WP_244804143.1">
    <property type="nucleotide sequence ID" value="NZ_JALIEA010000012.1"/>
</dbReference>
<sequence>MNDTPELEIVARTRHDAFTPAVPTPRIGVPAPTPDATAHRKLVSEVLESTTRDLQKIAEQRRAAFSHTYSVEAAILYSVLTVVGAVLTVLLGIWLFNVGVDMEIGGE</sequence>
<accession>A0A9X2AZ42</accession>
<keyword evidence="1" id="KW-0472">Membrane</keyword>
<dbReference type="EMBL" id="JALIEA010000012">
    <property type="protein sequence ID" value="MCJ7858418.1"/>
    <property type="molecule type" value="Genomic_DNA"/>
</dbReference>
<organism evidence="2 3">
    <name type="scientific">Corynebacterium kalidii</name>
    <dbReference type="NCBI Taxonomy" id="2931982"/>
    <lineage>
        <taxon>Bacteria</taxon>
        <taxon>Bacillati</taxon>
        <taxon>Actinomycetota</taxon>
        <taxon>Actinomycetes</taxon>
        <taxon>Mycobacteriales</taxon>
        <taxon>Corynebacteriaceae</taxon>
        <taxon>Corynebacterium</taxon>
    </lineage>
</organism>
<keyword evidence="3" id="KW-1185">Reference proteome</keyword>
<name>A0A9X2AZ42_9CORY</name>
<evidence type="ECO:0000313" key="3">
    <source>
        <dbReference type="Proteomes" id="UP001139207"/>
    </source>
</evidence>
<keyword evidence="1" id="KW-1133">Transmembrane helix</keyword>